<evidence type="ECO:0000259" key="2">
    <source>
        <dbReference type="Pfam" id="PF13439"/>
    </source>
</evidence>
<dbReference type="Gene3D" id="3.40.50.2000">
    <property type="entry name" value="Glycogen Phosphorylase B"/>
    <property type="match status" value="2"/>
</dbReference>
<sequence length="421" mass="48305">MKIAFIVSQFPVLSETFILNQIIDLLERGYEVDIYAERIADTVKIHSNVVKYNILEHTFYLGEPKNYLWRIVKAFSLLISHLIKRNNWQNFLLLLSTLNIFQYRKMSTSLTLFYATIPLLEKHPVYDIIHCHFAPNGIKALILRELGVIKGGVITTFHGYDVNKNYMRKYVEKYKHILELGDMYIVNTTFTGNQAIELGCSPNKIFRLPVGIEISQYNFQKKVLRSKETIKIITVARLVEKKGIEYSIRAVAKVLKKYSNIEYKIVGEGELRKSLEKLTSQLKITNEVKFLGWKTQDEIRQIYADSHIFILSSVIASDGDKEGQALVLQEAQAMGLPVLSTLHNGIPDGVLDGKSGFLVPEKDVNALADKLSYLVEHPETWSIMGLAGRSFVEKNYDISMLNDKLIEIYKMISNQNLLRYK</sequence>
<dbReference type="InterPro" id="IPR050194">
    <property type="entry name" value="Glycosyltransferase_grp1"/>
</dbReference>
<dbReference type="RefSeq" id="WP_109008427.1">
    <property type="nucleotide sequence ID" value="NZ_BDUD01000001.1"/>
</dbReference>
<protein>
    <submittedName>
        <fullName evidence="3">Group 1 glycosyl transferase</fullName>
    </submittedName>
</protein>
<gene>
    <name evidence="3" type="ORF">NIES4072_20720</name>
</gene>
<feature type="domain" description="Glycosyl transferase family 1" evidence="1">
    <location>
        <begin position="219"/>
        <end position="388"/>
    </location>
</feature>
<evidence type="ECO:0000313" key="3">
    <source>
        <dbReference type="EMBL" id="GBG18407.1"/>
    </source>
</evidence>
<reference evidence="3 4" key="1">
    <citation type="submission" date="2017-06" db="EMBL/GenBank/DDBJ databases">
        <title>Genome sequencing of cyanobaciteial culture collection at National Institute for Environmental Studies (NIES).</title>
        <authorList>
            <person name="Hirose Y."/>
            <person name="Shimura Y."/>
            <person name="Fujisawa T."/>
            <person name="Nakamura Y."/>
            <person name="Kawachi M."/>
        </authorList>
    </citation>
    <scope>NUCLEOTIDE SEQUENCE [LARGE SCALE GENOMIC DNA]</scope>
    <source>
        <strain evidence="3 4">NIES-4072</strain>
    </source>
</reference>
<evidence type="ECO:0000313" key="4">
    <source>
        <dbReference type="Proteomes" id="UP000245124"/>
    </source>
</evidence>
<feature type="domain" description="Glycosyltransferase subfamily 4-like N-terminal" evidence="2">
    <location>
        <begin position="100"/>
        <end position="215"/>
    </location>
</feature>
<dbReference type="PANTHER" id="PTHR45947">
    <property type="entry name" value="SULFOQUINOVOSYL TRANSFERASE SQD2"/>
    <property type="match status" value="1"/>
</dbReference>
<dbReference type="OrthoDB" id="73743at2"/>
<dbReference type="InterPro" id="IPR001296">
    <property type="entry name" value="Glyco_trans_1"/>
</dbReference>
<dbReference type="SUPFAM" id="SSF53756">
    <property type="entry name" value="UDP-Glycosyltransferase/glycogen phosphorylase"/>
    <property type="match status" value="1"/>
</dbReference>
<proteinExistence type="predicted"/>
<name>A0A2R5FI78_NOSCO</name>
<dbReference type="AlphaFoldDB" id="A0A2R5FI78"/>
<accession>A0A2R5FI78</accession>
<keyword evidence="3" id="KW-0808">Transferase</keyword>
<dbReference type="InterPro" id="IPR028098">
    <property type="entry name" value="Glyco_trans_4-like_N"/>
</dbReference>
<dbReference type="Pfam" id="PF13439">
    <property type="entry name" value="Glyco_transf_4"/>
    <property type="match status" value="1"/>
</dbReference>
<dbReference type="PANTHER" id="PTHR45947:SF3">
    <property type="entry name" value="SULFOQUINOVOSYL TRANSFERASE SQD2"/>
    <property type="match status" value="1"/>
</dbReference>
<dbReference type="Pfam" id="PF00534">
    <property type="entry name" value="Glycos_transf_1"/>
    <property type="match status" value="1"/>
</dbReference>
<organism evidence="3 4">
    <name type="scientific">Nostoc commune NIES-4072</name>
    <dbReference type="NCBI Taxonomy" id="2005467"/>
    <lineage>
        <taxon>Bacteria</taxon>
        <taxon>Bacillati</taxon>
        <taxon>Cyanobacteriota</taxon>
        <taxon>Cyanophyceae</taxon>
        <taxon>Nostocales</taxon>
        <taxon>Nostocaceae</taxon>
        <taxon>Nostoc</taxon>
    </lineage>
</organism>
<dbReference type="EMBL" id="BDUD01000001">
    <property type="protein sequence ID" value="GBG18407.1"/>
    <property type="molecule type" value="Genomic_DNA"/>
</dbReference>
<comment type="caution">
    <text evidence="3">The sequence shown here is derived from an EMBL/GenBank/DDBJ whole genome shotgun (WGS) entry which is preliminary data.</text>
</comment>
<keyword evidence="4" id="KW-1185">Reference proteome</keyword>
<evidence type="ECO:0000259" key="1">
    <source>
        <dbReference type="Pfam" id="PF00534"/>
    </source>
</evidence>
<dbReference type="Proteomes" id="UP000245124">
    <property type="component" value="Unassembled WGS sequence"/>
</dbReference>
<dbReference type="GO" id="GO:0016757">
    <property type="term" value="F:glycosyltransferase activity"/>
    <property type="evidence" value="ECO:0007669"/>
    <property type="project" value="InterPro"/>
</dbReference>